<dbReference type="SUPFAM" id="SSF51735">
    <property type="entry name" value="NAD(P)-binding Rossmann-fold domains"/>
    <property type="match status" value="1"/>
</dbReference>
<keyword evidence="4" id="KW-1185">Reference proteome</keyword>
<keyword evidence="3" id="KW-0436">Ligase</keyword>
<dbReference type="EMBL" id="JBHSWJ010000002">
    <property type="protein sequence ID" value="MFC6715083.1"/>
    <property type="molecule type" value="Genomic_DNA"/>
</dbReference>
<dbReference type="Pfam" id="PF13549">
    <property type="entry name" value="ATP-grasp_5"/>
    <property type="match status" value="1"/>
</dbReference>
<dbReference type="PROSITE" id="PS50975">
    <property type="entry name" value="ATP_GRASP"/>
    <property type="match status" value="1"/>
</dbReference>
<dbReference type="Gene3D" id="3.30.1490.20">
    <property type="entry name" value="ATP-grasp fold, A domain"/>
    <property type="match status" value="1"/>
</dbReference>
<accession>A0ABW2AWP5</accession>
<evidence type="ECO:0000256" key="1">
    <source>
        <dbReference type="PROSITE-ProRule" id="PRU00409"/>
    </source>
</evidence>
<sequence>MTDLATQRTSQSAQFDGIDRVARLFAPRSIALIGATDKSWWSRAIFDNLHNHGFTGAIHLVNPKGIEVHGQQSVAAISDLPDDVDLAFVMTPTPVTLEVVQKVADHGIRSAVVLTSGFAEVGEEGAQLERALVDLARERDLTILGPNGNGFINAADGITPYGLTIPSPLISGPVGVVLQSGALASAVLGFAQARNVGISLLVSMGNESMLTMTDVMRHLVHDDNTKVIALFIESVRDPDQFLAVAREALAIGKPIVAMKVGRSETGARVAKAHTGSLVGNDRVVDAVFRQHGIVRVDSLEDLVTTAAVLAHCPLPGPRFGFVTASGGACEIIADRGEDEGIVIPPFAPETEERLREIVPPFASPHNPIDVTGYILVKREMMAQSLQAVVDDPNVDVAVVMADLPREEPADPLPALDSATRLSELAHAARKPVFVMQNTLTDITPYGRMVAEKSDYPTVLGGIEHGLTALGRATQWSAAYRGQHHATATQSEPLAVDVPPDGIWAEHVAAGFLQAHGVPVVPYRLVTDADAAVAAAEEFGYPVVVKLAADVEHKSDIGGVKLGLASPQAVRSAYDAVTAAGRAAGAQVAGAVVQPQRSGGVELLVGIVTDPVWGHVLALGMGGIWVEVLSDTTLRVLPVTRDEIRTALGELRGAALLSGARGTTAADMDALVDAVMATADLAGRLGDRLESLEINPLVVDGTRIEALDALITWRQP</sequence>
<dbReference type="RefSeq" id="WP_377823924.1">
    <property type="nucleotide sequence ID" value="NZ_JBHSWJ010000002.1"/>
</dbReference>
<reference evidence="4" key="1">
    <citation type="journal article" date="2019" name="Int. J. Syst. Evol. Microbiol.">
        <title>The Global Catalogue of Microorganisms (GCM) 10K type strain sequencing project: providing services to taxonomists for standard genome sequencing and annotation.</title>
        <authorList>
            <consortium name="The Broad Institute Genomics Platform"/>
            <consortium name="The Broad Institute Genome Sequencing Center for Infectious Disease"/>
            <person name="Wu L."/>
            <person name="Ma J."/>
        </authorList>
    </citation>
    <scope>NUCLEOTIDE SEQUENCE [LARGE SCALE GENOMIC DNA]</scope>
    <source>
        <strain evidence="4">NBRC 106593</strain>
    </source>
</reference>
<dbReference type="InterPro" id="IPR013815">
    <property type="entry name" value="ATP_grasp_subdomain_1"/>
</dbReference>
<proteinExistence type="predicted"/>
<dbReference type="GO" id="GO:0016874">
    <property type="term" value="F:ligase activity"/>
    <property type="evidence" value="ECO:0007669"/>
    <property type="project" value="UniProtKB-KW"/>
</dbReference>
<dbReference type="Pfam" id="PF13380">
    <property type="entry name" value="CoA_binding_2"/>
    <property type="match status" value="1"/>
</dbReference>
<dbReference type="Pfam" id="PF13607">
    <property type="entry name" value="Succ_CoA_lig"/>
    <property type="match status" value="1"/>
</dbReference>
<dbReference type="SMART" id="SM00881">
    <property type="entry name" value="CoA_binding"/>
    <property type="match status" value="1"/>
</dbReference>
<dbReference type="InterPro" id="IPR011761">
    <property type="entry name" value="ATP-grasp"/>
</dbReference>
<comment type="caution">
    <text evidence="3">The sequence shown here is derived from an EMBL/GenBank/DDBJ whole genome shotgun (WGS) entry which is preliminary data.</text>
</comment>
<dbReference type="SUPFAM" id="SSF52210">
    <property type="entry name" value="Succinyl-CoA synthetase domains"/>
    <property type="match status" value="2"/>
</dbReference>
<keyword evidence="1" id="KW-0067">ATP-binding</keyword>
<dbReference type="InterPro" id="IPR016102">
    <property type="entry name" value="Succinyl-CoA_synth-like"/>
</dbReference>
<protein>
    <submittedName>
        <fullName evidence="3">Acetate--CoA ligase family protein</fullName>
    </submittedName>
</protein>
<dbReference type="PANTHER" id="PTHR42793:SF4">
    <property type="entry name" value="BLL6376 PROTEIN"/>
    <property type="match status" value="1"/>
</dbReference>
<evidence type="ECO:0000313" key="3">
    <source>
        <dbReference type="EMBL" id="MFC6715083.1"/>
    </source>
</evidence>
<dbReference type="InterPro" id="IPR003781">
    <property type="entry name" value="CoA-bd"/>
</dbReference>
<gene>
    <name evidence="3" type="ORF">ACFQBT_15225</name>
</gene>
<organism evidence="3 4">
    <name type="scientific">Branchiibius cervicis</name>
    <dbReference type="NCBI Taxonomy" id="908252"/>
    <lineage>
        <taxon>Bacteria</taxon>
        <taxon>Bacillati</taxon>
        <taxon>Actinomycetota</taxon>
        <taxon>Actinomycetes</taxon>
        <taxon>Micrococcales</taxon>
        <taxon>Dermacoccaceae</taxon>
        <taxon>Branchiibius</taxon>
    </lineage>
</organism>
<evidence type="ECO:0000259" key="2">
    <source>
        <dbReference type="PROSITE" id="PS50975"/>
    </source>
</evidence>
<evidence type="ECO:0000313" key="4">
    <source>
        <dbReference type="Proteomes" id="UP001596356"/>
    </source>
</evidence>
<dbReference type="Gene3D" id="3.40.50.720">
    <property type="entry name" value="NAD(P)-binding Rossmann-like Domain"/>
    <property type="match status" value="1"/>
</dbReference>
<feature type="domain" description="ATP-grasp" evidence="2">
    <location>
        <begin position="509"/>
        <end position="545"/>
    </location>
</feature>
<keyword evidence="1" id="KW-0547">Nucleotide-binding</keyword>
<dbReference type="SUPFAM" id="SSF56059">
    <property type="entry name" value="Glutathione synthetase ATP-binding domain-like"/>
    <property type="match status" value="1"/>
</dbReference>
<dbReference type="PANTHER" id="PTHR42793">
    <property type="entry name" value="COA BINDING DOMAIN CONTAINING PROTEIN"/>
    <property type="match status" value="1"/>
</dbReference>
<dbReference type="Proteomes" id="UP001596356">
    <property type="component" value="Unassembled WGS sequence"/>
</dbReference>
<dbReference type="Gene3D" id="3.30.470.20">
    <property type="entry name" value="ATP-grasp fold, B domain"/>
    <property type="match status" value="1"/>
</dbReference>
<dbReference type="InterPro" id="IPR032875">
    <property type="entry name" value="Succ_CoA_lig_flav_dom"/>
</dbReference>
<name>A0ABW2AWP5_9MICO</name>
<dbReference type="Gene3D" id="3.40.50.261">
    <property type="entry name" value="Succinyl-CoA synthetase domains"/>
    <property type="match status" value="2"/>
</dbReference>
<dbReference type="InterPro" id="IPR036291">
    <property type="entry name" value="NAD(P)-bd_dom_sf"/>
</dbReference>